<proteinExistence type="predicted"/>
<accession>A0A445KBG5</accession>
<keyword evidence="5" id="KW-1185">Reference proteome</keyword>
<evidence type="ECO:0000313" key="5">
    <source>
        <dbReference type="Proteomes" id="UP000289340"/>
    </source>
</evidence>
<reference evidence="4 5" key="1">
    <citation type="submission" date="2018-09" db="EMBL/GenBank/DDBJ databases">
        <title>A high-quality reference genome of wild soybean provides a powerful tool to mine soybean genomes.</title>
        <authorList>
            <person name="Xie M."/>
            <person name="Chung C.Y.L."/>
            <person name="Li M.-W."/>
            <person name="Wong F.-L."/>
            <person name="Chan T.-F."/>
            <person name="Lam H.-M."/>
        </authorList>
    </citation>
    <scope>NUCLEOTIDE SEQUENCE [LARGE SCALE GENOMIC DNA]</scope>
    <source>
        <strain evidence="5">cv. W05</strain>
        <tissue evidence="4">Hypocotyl of etiolated seedlings</tissue>
    </source>
</reference>
<dbReference type="AlphaFoldDB" id="A0A445KBG5"/>
<dbReference type="Proteomes" id="UP000289340">
    <property type="component" value="Chromosome 6"/>
</dbReference>
<evidence type="ECO:0000313" key="4">
    <source>
        <dbReference type="EMBL" id="RZC08146.1"/>
    </source>
</evidence>
<name>A0A445KBG5_GLYSO</name>
<comment type="caution">
    <text evidence="4">The sequence shown here is derived from an EMBL/GenBank/DDBJ whole genome shotgun (WGS) entry which is preliminary data.</text>
</comment>
<organism evidence="4 5">
    <name type="scientific">Glycine soja</name>
    <name type="common">Wild soybean</name>
    <dbReference type="NCBI Taxonomy" id="3848"/>
    <lineage>
        <taxon>Eukaryota</taxon>
        <taxon>Viridiplantae</taxon>
        <taxon>Streptophyta</taxon>
        <taxon>Embryophyta</taxon>
        <taxon>Tracheophyta</taxon>
        <taxon>Spermatophyta</taxon>
        <taxon>Magnoliopsida</taxon>
        <taxon>eudicotyledons</taxon>
        <taxon>Gunneridae</taxon>
        <taxon>Pentapetalae</taxon>
        <taxon>rosids</taxon>
        <taxon>fabids</taxon>
        <taxon>Fabales</taxon>
        <taxon>Fabaceae</taxon>
        <taxon>Papilionoideae</taxon>
        <taxon>50 kb inversion clade</taxon>
        <taxon>NPAAA clade</taxon>
        <taxon>indigoferoid/millettioid clade</taxon>
        <taxon>Phaseoleae</taxon>
        <taxon>Glycine</taxon>
        <taxon>Glycine subgen. Soja</taxon>
    </lineage>
</organism>
<dbReference type="PANTHER" id="PTHR32263">
    <property type="entry name" value="INACTIVE POLY [ADP-RIBOSE] POLYMERASE SRO4-RELATED"/>
    <property type="match status" value="1"/>
</dbReference>
<dbReference type="InterPro" id="IPR044964">
    <property type="entry name" value="RCD1/SRO1-5"/>
</dbReference>
<gene>
    <name evidence="4" type="ORF">D0Y65_015054</name>
</gene>
<dbReference type="Gramene" id="XM_028378512.1">
    <property type="protein sequence ID" value="XP_028234313.1"/>
    <property type="gene ID" value="LOC114414197"/>
</dbReference>
<evidence type="ECO:0000256" key="1">
    <source>
        <dbReference type="ARBA" id="ARBA00004123"/>
    </source>
</evidence>
<dbReference type="Pfam" id="PF12174">
    <property type="entry name" value="RST"/>
    <property type="match status" value="1"/>
</dbReference>
<protein>
    <recommendedName>
        <fullName evidence="3">RST domain-containing protein</fullName>
    </recommendedName>
</protein>
<comment type="subcellular location">
    <subcellularLocation>
        <location evidence="1">Nucleus</location>
    </subcellularLocation>
</comment>
<dbReference type="EMBL" id="QZWG01000006">
    <property type="protein sequence ID" value="RZC08146.1"/>
    <property type="molecule type" value="Genomic_DNA"/>
</dbReference>
<evidence type="ECO:0000256" key="2">
    <source>
        <dbReference type="ARBA" id="ARBA00023242"/>
    </source>
</evidence>
<keyword evidence="2" id="KW-0539">Nucleus</keyword>
<evidence type="ECO:0000259" key="3">
    <source>
        <dbReference type="Pfam" id="PF12174"/>
    </source>
</evidence>
<sequence length="102" mass="11711">MNTHVLPACVVSFRVSSFKDKSDSPKFMRFPRFCLHVILPSSPSSIKIKKEKKISRHELIQRVRRIVGDKLLGAAIKSYRDNKKKPSFLKSRSKNGLATRIE</sequence>
<feature type="domain" description="RST" evidence="3">
    <location>
        <begin position="49"/>
        <end position="80"/>
    </location>
</feature>
<dbReference type="InterPro" id="IPR022003">
    <property type="entry name" value="RST"/>
</dbReference>
<dbReference type="GO" id="GO:0005634">
    <property type="term" value="C:nucleus"/>
    <property type="evidence" value="ECO:0007669"/>
    <property type="project" value="UniProtKB-SubCell"/>
</dbReference>
<dbReference type="PANTHER" id="PTHR32263:SF23">
    <property type="entry name" value="INACTIVE POLY [ADP-RIBOSE] POLYMERASE SRO4"/>
    <property type="match status" value="1"/>
</dbReference>